<dbReference type="InterPro" id="IPR036271">
    <property type="entry name" value="Tet_transcr_reg_TetR-rel_C_sf"/>
</dbReference>
<feature type="compositionally biased region" description="Basic and acidic residues" evidence="5">
    <location>
        <begin position="1"/>
        <end position="11"/>
    </location>
</feature>
<dbReference type="PANTHER" id="PTHR30055:SF151">
    <property type="entry name" value="TRANSCRIPTIONAL REGULATORY PROTEIN"/>
    <property type="match status" value="1"/>
</dbReference>
<dbReference type="GO" id="GO:0003700">
    <property type="term" value="F:DNA-binding transcription factor activity"/>
    <property type="evidence" value="ECO:0007669"/>
    <property type="project" value="TreeGrafter"/>
</dbReference>
<dbReference type="Pfam" id="PF00440">
    <property type="entry name" value="TetR_N"/>
    <property type="match status" value="1"/>
</dbReference>
<dbReference type="InterPro" id="IPR050109">
    <property type="entry name" value="HTH-type_TetR-like_transc_reg"/>
</dbReference>
<evidence type="ECO:0000256" key="2">
    <source>
        <dbReference type="ARBA" id="ARBA00023125"/>
    </source>
</evidence>
<evidence type="ECO:0000313" key="7">
    <source>
        <dbReference type="EMBL" id="MBA8792520.1"/>
    </source>
</evidence>
<evidence type="ECO:0000256" key="5">
    <source>
        <dbReference type="SAM" id="MobiDB-lite"/>
    </source>
</evidence>
<dbReference type="Gene3D" id="1.10.357.10">
    <property type="entry name" value="Tetracycline Repressor, domain 2"/>
    <property type="match status" value="1"/>
</dbReference>
<dbReference type="PROSITE" id="PS50977">
    <property type="entry name" value="HTH_TETR_2"/>
    <property type="match status" value="1"/>
</dbReference>
<keyword evidence="3" id="KW-0804">Transcription</keyword>
<dbReference type="PRINTS" id="PR00455">
    <property type="entry name" value="HTHTETR"/>
</dbReference>
<accession>A0A7W3INU9</accession>
<dbReference type="SUPFAM" id="SSF46689">
    <property type="entry name" value="Homeodomain-like"/>
    <property type="match status" value="1"/>
</dbReference>
<organism evidence="7 8">
    <name type="scientific">Microlunatus kandeliicorticis</name>
    <dbReference type="NCBI Taxonomy" id="1759536"/>
    <lineage>
        <taxon>Bacteria</taxon>
        <taxon>Bacillati</taxon>
        <taxon>Actinomycetota</taxon>
        <taxon>Actinomycetes</taxon>
        <taxon>Propionibacteriales</taxon>
        <taxon>Propionibacteriaceae</taxon>
        <taxon>Microlunatus</taxon>
    </lineage>
</organism>
<evidence type="ECO:0000256" key="1">
    <source>
        <dbReference type="ARBA" id="ARBA00023015"/>
    </source>
</evidence>
<keyword evidence="1" id="KW-0805">Transcription regulation</keyword>
<proteinExistence type="predicted"/>
<dbReference type="SUPFAM" id="SSF48498">
    <property type="entry name" value="Tetracyclin repressor-like, C-terminal domain"/>
    <property type="match status" value="1"/>
</dbReference>
<gene>
    <name evidence="7" type="ORF">FHX74_000114</name>
</gene>
<dbReference type="GO" id="GO:0000976">
    <property type="term" value="F:transcription cis-regulatory region binding"/>
    <property type="evidence" value="ECO:0007669"/>
    <property type="project" value="TreeGrafter"/>
</dbReference>
<dbReference type="PANTHER" id="PTHR30055">
    <property type="entry name" value="HTH-TYPE TRANSCRIPTIONAL REGULATOR RUTR"/>
    <property type="match status" value="1"/>
</dbReference>
<evidence type="ECO:0000256" key="4">
    <source>
        <dbReference type="PROSITE-ProRule" id="PRU00335"/>
    </source>
</evidence>
<comment type="caution">
    <text evidence="7">The sequence shown here is derived from an EMBL/GenBank/DDBJ whole genome shotgun (WGS) entry which is preliminary data.</text>
</comment>
<name>A0A7W3INU9_9ACTN</name>
<feature type="domain" description="HTH tetR-type" evidence="6">
    <location>
        <begin position="18"/>
        <end position="78"/>
    </location>
</feature>
<evidence type="ECO:0000259" key="6">
    <source>
        <dbReference type="PROSITE" id="PS50977"/>
    </source>
</evidence>
<feature type="DNA-binding region" description="H-T-H motif" evidence="4">
    <location>
        <begin position="41"/>
        <end position="60"/>
    </location>
</feature>
<feature type="region of interest" description="Disordered" evidence="5">
    <location>
        <begin position="1"/>
        <end position="21"/>
    </location>
</feature>
<dbReference type="InterPro" id="IPR001647">
    <property type="entry name" value="HTH_TetR"/>
</dbReference>
<keyword evidence="2 4" id="KW-0238">DNA-binding</keyword>
<dbReference type="AlphaFoldDB" id="A0A7W3INU9"/>
<evidence type="ECO:0000256" key="3">
    <source>
        <dbReference type="ARBA" id="ARBA00023163"/>
    </source>
</evidence>
<dbReference type="EMBL" id="JACGWT010000001">
    <property type="protein sequence ID" value="MBA8792520.1"/>
    <property type="molecule type" value="Genomic_DNA"/>
</dbReference>
<keyword evidence="8" id="KW-1185">Reference proteome</keyword>
<dbReference type="Proteomes" id="UP000523079">
    <property type="component" value="Unassembled WGS sequence"/>
</dbReference>
<dbReference type="RefSeq" id="WP_182558163.1">
    <property type="nucleotide sequence ID" value="NZ_JACGWT010000001.1"/>
</dbReference>
<dbReference type="InterPro" id="IPR009057">
    <property type="entry name" value="Homeodomain-like_sf"/>
</dbReference>
<reference evidence="7 8" key="1">
    <citation type="submission" date="2020-07" db="EMBL/GenBank/DDBJ databases">
        <title>Sequencing the genomes of 1000 actinobacteria strains.</title>
        <authorList>
            <person name="Klenk H.-P."/>
        </authorList>
    </citation>
    <scope>NUCLEOTIDE SEQUENCE [LARGE SCALE GENOMIC DNA]</scope>
    <source>
        <strain evidence="7 8">DSM 100723</strain>
    </source>
</reference>
<protein>
    <submittedName>
        <fullName evidence="7">AcrR family transcriptional regulator</fullName>
    </submittedName>
</protein>
<sequence length="211" mass="22012">MPDRQRDERRGTRGPARSRTPGEIADAAVRLADAAGLDAVTVRSVAGRLGLAPAALYRYHPSKDALVEAAADRAMDDLALPPVTGELAADLLALVRAQIDVLRAHPWLMDTLPGIRPGARAIAVLEQGLVIMDDTTAPSSRKLELLGVLTGIATLFARSGGAAAPRTLEALVAAAPTHPQLAAAFREGAGPSAPDELLARTTKALVRAFLD</sequence>
<evidence type="ECO:0000313" key="8">
    <source>
        <dbReference type="Proteomes" id="UP000523079"/>
    </source>
</evidence>